<name>A0A699YTE4_HAELA</name>
<dbReference type="AlphaFoldDB" id="A0A699YTE4"/>
<feature type="non-terminal residue" evidence="3">
    <location>
        <position position="1"/>
    </location>
</feature>
<dbReference type="Gene3D" id="3.30.300.30">
    <property type="match status" value="1"/>
</dbReference>
<evidence type="ECO:0000256" key="1">
    <source>
        <dbReference type="ARBA" id="ARBA00013275"/>
    </source>
</evidence>
<dbReference type="GO" id="GO:0003987">
    <property type="term" value="F:acetate-CoA ligase activity"/>
    <property type="evidence" value="ECO:0007669"/>
    <property type="project" value="UniProtKB-EC"/>
</dbReference>
<feature type="domain" description="AMP-binding enzyme C-terminal" evidence="2">
    <location>
        <begin position="58"/>
        <end position="134"/>
    </location>
</feature>
<dbReference type="GO" id="GO:0006085">
    <property type="term" value="P:acetyl-CoA biosynthetic process"/>
    <property type="evidence" value="ECO:0007669"/>
    <property type="project" value="TreeGrafter"/>
</dbReference>
<accession>A0A699YTE4</accession>
<reference evidence="3 4" key="1">
    <citation type="submission" date="2020-02" db="EMBL/GenBank/DDBJ databases">
        <title>Draft genome sequence of Haematococcus lacustris strain NIES-144.</title>
        <authorList>
            <person name="Morimoto D."/>
            <person name="Nakagawa S."/>
            <person name="Yoshida T."/>
            <person name="Sawayama S."/>
        </authorList>
    </citation>
    <scope>NUCLEOTIDE SEQUENCE [LARGE SCALE GENOMIC DNA]</scope>
    <source>
        <strain evidence="3 4">NIES-144</strain>
    </source>
</reference>
<dbReference type="Pfam" id="PF13193">
    <property type="entry name" value="AMP-binding_C"/>
    <property type="match status" value="1"/>
</dbReference>
<sequence>MRTIAGDHQRFETTYFNMFRGMYFTGDGCKRDADGYYWVTGRVDDVINLSGHRIGTSEVESALQAHPACVEAAVVPVEHPIRGQALYAFVTLMEGTKYPPAEGLREELCATVRKAIGAIAVPDAPSLPKTRSGKIMRRILRRIAAKEDDQLGDVSTLAEPSVVQLIIELRGK</sequence>
<organism evidence="3 4">
    <name type="scientific">Haematococcus lacustris</name>
    <name type="common">Green alga</name>
    <name type="synonym">Haematococcus pluvialis</name>
    <dbReference type="NCBI Taxonomy" id="44745"/>
    <lineage>
        <taxon>Eukaryota</taxon>
        <taxon>Viridiplantae</taxon>
        <taxon>Chlorophyta</taxon>
        <taxon>core chlorophytes</taxon>
        <taxon>Chlorophyceae</taxon>
        <taxon>CS clade</taxon>
        <taxon>Chlamydomonadales</taxon>
        <taxon>Haematococcaceae</taxon>
        <taxon>Haematococcus</taxon>
    </lineage>
</organism>
<evidence type="ECO:0000313" key="4">
    <source>
        <dbReference type="Proteomes" id="UP000485058"/>
    </source>
</evidence>
<dbReference type="Proteomes" id="UP000485058">
    <property type="component" value="Unassembled WGS sequence"/>
</dbReference>
<dbReference type="InterPro" id="IPR045851">
    <property type="entry name" value="AMP-bd_C_sf"/>
</dbReference>
<evidence type="ECO:0000259" key="2">
    <source>
        <dbReference type="Pfam" id="PF13193"/>
    </source>
</evidence>
<dbReference type="InterPro" id="IPR025110">
    <property type="entry name" value="AMP-bd_C"/>
</dbReference>
<dbReference type="Gene3D" id="3.40.50.12780">
    <property type="entry name" value="N-terminal domain of ligase-like"/>
    <property type="match status" value="1"/>
</dbReference>
<comment type="caution">
    <text evidence="3">The sequence shown here is derived from an EMBL/GenBank/DDBJ whole genome shotgun (WGS) entry which is preliminary data.</text>
</comment>
<evidence type="ECO:0000313" key="3">
    <source>
        <dbReference type="EMBL" id="GFH10226.1"/>
    </source>
</evidence>
<dbReference type="PANTHER" id="PTHR24095">
    <property type="entry name" value="ACETYL-COENZYME A SYNTHETASE"/>
    <property type="match status" value="1"/>
</dbReference>
<dbReference type="SUPFAM" id="SSF56801">
    <property type="entry name" value="Acetyl-CoA synthetase-like"/>
    <property type="match status" value="1"/>
</dbReference>
<dbReference type="EMBL" id="BLLF01000297">
    <property type="protein sequence ID" value="GFH10226.1"/>
    <property type="molecule type" value="Genomic_DNA"/>
</dbReference>
<dbReference type="PANTHER" id="PTHR24095:SF14">
    <property type="entry name" value="ACETYL-COENZYME A SYNTHETASE 1"/>
    <property type="match status" value="1"/>
</dbReference>
<dbReference type="InterPro" id="IPR042099">
    <property type="entry name" value="ANL_N_sf"/>
</dbReference>
<proteinExistence type="predicted"/>
<dbReference type="EC" id="6.2.1.1" evidence="1"/>
<protein>
    <recommendedName>
        <fullName evidence="1">acetate--CoA ligase</fullName>
        <ecNumber evidence="1">6.2.1.1</ecNumber>
    </recommendedName>
</protein>
<gene>
    <name evidence="3" type="ORF">HaLaN_05500</name>
</gene>
<keyword evidence="4" id="KW-1185">Reference proteome</keyword>